<evidence type="ECO:0000313" key="2">
    <source>
        <dbReference type="EMBL" id="BBO34460.1"/>
    </source>
</evidence>
<keyword evidence="3" id="KW-1185">Reference proteome</keyword>
<sequence>MIRALLILVVFASTAHAQRPMMRQVPAVKQHYCAPTTVVVIVVKQRRPIIYYGGGWYPPN</sequence>
<reference evidence="3" key="1">
    <citation type="submission" date="2019-10" db="EMBL/GenBank/DDBJ databases">
        <title>Lacipirellula parvula gen. nov., sp. nov., representing a lineage of planctomycetes widespread in freshwater anoxic habitats, and description of the family Lacipirellulaceae.</title>
        <authorList>
            <person name="Dedysh S.N."/>
            <person name="Kulichevskaya I.S."/>
            <person name="Beletsky A.V."/>
            <person name="Rakitin A.L."/>
            <person name="Mardanov A.V."/>
            <person name="Ivanova A.A."/>
            <person name="Saltykova V.X."/>
            <person name="Rijpstra W.I.C."/>
            <person name="Sinninghe Damste J.S."/>
            <person name="Ravin N.V."/>
        </authorList>
    </citation>
    <scope>NUCLEOTIDE SEQUENCE [LARGE SCALE GENOMIC DNA]</scope>
    <source>
        <strain evidence="3">PX69</strain>
    </source>
</reference>
<organism evidence="2 3">
    <name type="scientific">Lacipirellula parvula</name>
    <dbReference type="NCBI Taxonomy" id="2650471"/>
    <lineage>
        <taxon>Bacteria</taxon>
        <taxon>Pseudomonadati</taxon>
        <taxon>Planctomycetota</taxon>
        <taxon>Planctomycetia</taxon>
        <taxon>Pirellulales</taxon>
        <taxon>Lacipirellulaceae</taxon>
        <taxon>Lacipirellula</taxon>
    </lineage>
</organism>
<dbReference type="EMBL" id="AP021861">
    <property type="protein sequence ID" value="BBO34460.1"/>
    <property type="molecule type" value="Genomic_DNA"/>
</dbReference>
<protein>
    <submittedName>
        <fullName evidence="2">Uncharacterized protein</fullName>
    </submittedName>
</protein>
<feature type="chain" id="PRO_5024978334" evidence="1">
    <location>
        <begin position="18"/>
        <end position="60"/>
    </location>
</feature>
<accession>A0A5K7XCB1</accession>
<dbReference type="Proteomes" id="UP000326837">
    <property type="component" value="Chromosome"/>
</dbReference>
<gene>
    <name evidence="2" type="ORF">PLANPX_4072</name>
</gene>
<feature type="signal peptide" evidence="1">
    <location>
        <begin position="1"/>
        <end position="17"/>
    </location>
</feature>
<evidence type="ECO:0000313" key="3">
    <source>
        <dbReference type="Proteomes" id="UP000326837"/>
    </source>
</evidence>
<evidence type="ECO:0000256" key="1">
    <source>
        <dbReference type="SAM" id="SignalP"/>
    </source>
</evidence>
<dbReference type="KEGG" id="lpav:PLANPX_4072"/>
<dbReference type="AlphaFoldDB" id="A0A5K7XCB1"/>
<keyword evidence="1" id="KW-0732">Signal</keyword>
<proteinExistence type="predicted"/>
<name>A0A5K7XCB1_9BACT</name>